<name>A0A1U9USF4_CUPNE</name>
<keyword evidence="6" id="KW-0997">Cell inner membrane</keyword>
<evidence type="ECO:0000256" key="3">
    <source>
        <dbReference type="ARBA" id="ARBA00020042"/>
    </source>
</evidence>
<evidence type="ECO:0000256" key="7">
    <source>
        <dbReference type="ARBA" id="ARBA00022692"/>
    </source>
</evidence>
<dbReference type="EMBL" id="CP017757">
    <property type="protein sequence ID" value="AQV95636.1"/>
    <property type="molecule type" value="Genomic_DNA"/>
</dbReference>
<organism evidence="12 13">
    <name type="scientific">Cupriavidus necator</name>
    <name type="common">Alcaligenes eutrophus</name>
    <name type="synonym">Ralstonia eutropha</name>
    <dbReference type="NCBI Taxonomy" id="106590"/>
    <lineage>
        <taxon>Bacteria</taxon>
        <taxon>Pseudomonadati</taxon>
        <taxon>Pseudomonadota</taxon>
        <taxon>Betaproteobacteria</taxon>
        <taxon>Burkholderiales</taxon>
        <taxon>Burkholderiaceae</taxon>
        <taxon>Cupriavidus</taxon>
    </lineage>
</organism>
<evidence type="ECO:0000256" key="2">
    <source>
        <dbReference type="ARBA" id="ARBA00009984"/>
    </source>
</evidence>
<dbReference type="InterPro" id="IPR045584">
    <property type="entry name" value="Pilin-like"/>
</dbReference>
<keyword evidence="9 10" id="KW-0472">Membrane</keyword>
<gene>
    <name evidence="12" type="ORF">BJN34_17280</name>
</gene>
<comment type="subcellular location">
    <subcellularLocation>
        <location evidence="1">Cell inner membrane</location>
        <topology evidence="1">Single-pass membrane protein</topology>
    </subcellularLocation>
</comment>
<dbReference type="Pfam" id="PF07963">
    <property type="entry name" value="N_methyl"/>
    <property type="match status" value="1"/>
</dbReference>
<evidence type="ECO:0000256" key="1">
    <source>
        <dbReference type="ARBA" id="ARBA00004377"/>
    </source>
</evidence>
<dbReference type="AlphaFoldDB" id="A0A1U9USF4"/>
<dbReference type="OrthoDB" id="9795612at2"/>
<feature type="transmembrane region" description="Helical" evidence="10">
    <location>
        <begin position="29"/>
        <end position="48"/>
    </location>
</feature>
<feature type="domain" description="Type II secretion system protein GspG C-terminal" evidence="11">
    <location>
        <begin position="51"/>
        <end position="154"/>
    </location>
</feature>
<reference evidence="13" key="1">
    <citation type="submission" date="2017-02" db="EMBL/GenBank/DDBJ databases">
        <title>Complete genome sequence of Cupriavidus necator strain NH9, a 3-chlorobenzoate degrader.</title>
        <authorList>
            <person name="Moriuchi R."/>
            <person name="Dohra H."/>
            <person name="Ogawa N."/>
        </authorList>
    </citation>
    <scope>NUCLEOTIDE SEQUENCE [LARGE SCALE GENOMIC DNA]</scope>
    <source>
        <strain evidence="13">NH9</strain>
    </source>
</reference>
<dbReference type="Gene3D" id="3.30.700.10">
    <property type="entry name" value="Glycoprotein, Type 4 Pilin"/>
    <property type="match status" value="1"/>
</dbReference>
<dbReference type="GO" id="GO:0015628">
    <property type="term" value="P:protein secretion by the type II secretion system"/>
    <property type="evidence" value="ECO:0007669"/>
    <property type="project" value="InterPro"/>
</dbReference>
<dbReference type="InterPro" id="IPR013545">
    <property type="entry name" value="T2SS_protein-GspG_C"/>
</dbReference>
<dbReference type="InterPro" id="IPR012902">
    <property type="entry name" value="N_methyl_site"/>
</dbReference>
<evidence type="ECO:0000313" key="13">
    <source>
        <dbReference type="Proteomes" id="UP000189627"/>
    </source>
</evidence>
<dbReference type="PANTHER" id="PTHR30093">
    <property type="entry name" value="GENERAL SECRETION PATHWAY PROTEIN G"/>
    <property type="match status" value="1"/>
</dbReference>
<dbReference type="NCBIfam" id="TIGR01710">
    <property type="entry name" value="typeII_sec_gspG"/>
    <property type="match status" value="1"/>
</dbReference>
<comment type="similarity">
    <text evidence="2">Belongs to the GSP G family.</text>
</comment>
<keyword evidence="4" id="KW-1003">Cell membrane</keyword>
<keyword evidence="7 10" id="KW-0812">Transmembrane</keyword>
<dbReference type="GO" id="GO:0015627">
    <property type="term" value="C:type II protein secretion system complex"/>
    <property type="evidence" value="ECO:0007669"/>
    <property type="project" value="InterPro"/>
</dbReference>
<proteinExistence type="inferred from homology"/>
<dbReference type="Pfam" id="PF08334">
    <property type="entry name" value="T2SSG"/>
    <property type="match status" value="1"/>
</dbReference>
<evidence type="ECO:0000256" key="5">
    <source>
        <dbReference type="ARBA" id="ARBA00022481"/>
    </source>
</evidence>
<dbReference type="SUPFAM" id="SSF54523">
    <property type="entry name" value="Pili subunits"/>
    <property type="match status" value="1"/>
</dbReference>
<protein>
    <recommendedName>
        <fullName evidence="3">Type II secretion system core protein G</fullName>
    </recommendedName>
</protein>
<dbReference type="PRINTS" id="PR00813">
    <property type="entry name" value="BCTERIALGSPG"/>
</dbReference>
<evidence type="ECO:0000256" key="10">
    <source>
        <dbReference type="SAM" id="Phobius"/>
    </source>
</evidence>
<keyword evidence="8 10" id="KW-1133">Transmembrane helix</keyword>
<dbReference type="GO" id="GO:0005886">
    <property type="term" value="C:plasma membrane"/>
    <property type="evidence" value="ECO:0007669"/>
    <property type="project" value="UniProtKB-SubCell"/>
</dbReference>
<accession>A0A1U9USF4</accession>
<dbReference type="KEGG" id="cuh:BJN34_17280"/>
<dbReference type="NCBIfam" id="TIGR02532">
    <property type="entry name" value="IV_pilin_GFxxxE"/>
    <property type="match status" value="1"/>
</dbReference>
<dbReference type="Proteomes" id="UP000189627">
    <property type="component" value="Chromosome 1"/>
</dbReference>
<dbReference type="InterPro" id="IPR000983">
    <property type="entry name" value="Bac_GSPG_pilin"/>
</dbReference>
<evidence type="ECO:0000256" key="9">
    <source>
        <dbReference type="ARBA" id="ARBA00023136"/>
    </source>
</evidence>
<sequence>MAPIRLTGAGRAGGIHAAREATRAARAGFTLLELLVVLLIIALLAGYVGPRLFSQVDKARVKSANAQMKTLADAVTQYRLDTGHYPSEQEGLNALVQKGSDPRWDGPYLAKGLPSDPWGHAYLWKNPGAGSEVEIISLGKDGKPGGSGDDKDLVYGF</sequence>
<keyword evidence="5" id="KW-0488">Methylation</keyword>
<dbReference type="InterPro" id="IPR010054">
    <property type="entry name" value="Type2_sec_GspG"/>
</dbReference>
<evidence type="ECO:0000313" key="12">
    <source>
        <dbReference type="EMBL" id="AQV95636.1"/>
    </source>
</evidence>
<evidence type="ECO:0000256" key="8">
    <source>
        <dbReference type="ARBA" id="ARBA00022989"/>
    </source>
</evidence>
<dbReference type="RefSeq" id="WP_078197929.1">
    <property type="nucleotide sequence ID" value="NZ_CP017757.2"/>
</dbReference>
<evidence type="ECO:0000256" key="4">
    <source>
        <dbReference type="ARBA" id="ARBA00022475"/>
    </source>
</evidence>
<evidence type="ECO:0000259" key="11">
    <source>
        <dbReference type="Pfam" id="PF08334"/>
    </source>
</evidence>
<dbReference type="PANTHER" id="PTHR30093:SF45">
    <property type="entry name" value="TYPE II SECRETION SYSTEM CORE PROTEIN G"/>
    <property type="match status" value="1"/>
</dbReference>
<evidence type="ECO:0000256" key="6">
    <source>
        <dbReference type="ARBA" id="ARBA00022519"/>
    </source>
</evidence>